<dbReference type="Pfam" id="PF00753">
    <property type="entry name" value="Lactamase_B"/>
    <property type="match status" value="1"/>
</dbReference>
<feature type="transmembrane region" description="Helical" evidence="6">
    <location>
        <begin position="302"/>
        <end position="322"/>
    </location>
</feature>
<feature type="transmembrane region" description="Helical" evidence="6">
    <location>
        <begin position="45"/>
        <end position="64"/>
    </location>
</feature>
<dbReference type="PANTHER" id="PTHR30619">
    <property type="entry name" value="DNA INTERNALIZATION/COMPETENCE PROTEIN COMEC/REC2"/>
    <property type="match status" value="1"/>
</dbReference>
<feature type="transmembrane region" description="Helical" evidence="6">
    <location>
        <begin position="404"/>
        <end position="424"/>
    </location>
</feature>
<reference evidence="8 9" key="1">
    <citation type="journal article" date="2022" name="Res Sq">
        <title>Evolution of multicellular longitudinally dividing oral cavity symbionts (Neisseriaceae).</title>
        <authorList>
            <person name="Nyongesa S."/>
            <person name="Weber P."/>
            <person name="Bernet E."/>
            <person name="Pullido F."/>
            <person name="Nieckarz M."/>
            <person name="Delaby M."/>
            <person name="Nieves C."/>
            <person name="Viehboeck T."/>
            <person name="Krause N."/>
            <person name="Rivera-Millot A."/>
            <person name="Nakamura A."/>
            <person name="Vischer N."/>
            <person name="VanNieuwenhze M."/>
            <person name="Brun Y."/>
            <person name="Cava F."/>
            <person name="Bulgheresi S."/>
            <person name="Veyrier F."/>
        </authorList>
    </citation>
    <scope>NUCLEOTIDE SEQUENCE [LARGE SCALE GENOMIC DNA]</scope>
    <source>
        <strain evidence="8 9">CCUG 63373m</strain>
    </source>
</reference>
<dbReference type="InterPro" id="IPR001279">
    <property type="entry name" value="Metallo-B-lactamas"/>
</dbReference>
<sequence length="761" mass="82320">MLRYGLPLWVLGVVLSFALPAVPHWPAVIVLWLGLLAAAWRFRPLWLLCALLAGMGYGVWRTQAALAAQWPLQVVGSAVLRLTVADLPQRDERRVRFRADAVDGEGRRYRLQLADYQLREWPVGSRWQVQARVRPPIGEVNGAGFNREAWALANGIGGIGTVGKVREAMPPPPQARGDRAEILMWLPLWREQISRRWQAPDGQDMALSDGLGLMRALSIGEQSALSAAAWQAFRPLGVNHLVSISGLHVGMVALMAGWLVGRGLRFLPFTPSRPRTLMLVAGVTAGLLYAGLAGFSVPTQRSVLMLLALAWAWWRGSGASVWRGWWQALALVLLIDPASVLAAGFWLSFGLVAALLWVSSGRYREAGRGWHLAAQGQWAVTVLSVVLLGSVFASVPLISPLVNAVAIPWFSWVLVPLALLASLLPWPPLQWLAAAAGEYTLRLLIWLAAQAPEYAVAAAPWPLVCLAVLAAGVLLLPRGLGLKPLACLVLAGFVWYRPPPVGEGRLKAVVWDVGQGLSVLLQTRQHRLLFDTGTEAAAGMAVLPGLNAAGVRGLDALVLSHQDADHDGGFAAVKQAKKPRRLWAGQPAFYAGAQDCAEQSWQWDGVQFEFLRVSARPDGKGDAPDSMHDNDQSCVLRVVAGNQALLVGGDLGRAGERALVAQYGEALYSQVLLLGHHGSNSSSDGSFLNAVAPQYAVASSGYGNAYNHPAPAVQSRVRAHGIRLLRTDRQGALYFELGGDEVLQGRLKTDKPYWQKKPFAD</sequence>
<dbReference type="InterPro" id="IPR004477">
    <property type="entry name" value="ComEC_N"/>
</dbReference>
<proteinExistence type="predicted"/>
<dbReference type="EMBL" id="CP091508">
    <property type="protein sequence ID" value="UOO81248.1"/>
    <property type="molecule type" value="Genomic_DNA"/>
</dbReference>
<dbReference type="CDD" id="cd07731">
    <property type="entry name" value="ComA-like_MBL-fold"/>
    <property type="match status" value="1"/>
</dbReference>
<dbReference type="NCBIfam" id="TIGR00360">
    <property type="entry name" value="ComEC_N-term"/>
    <property type="match status" value="1"/>
</dbReference>
<evidence type="ECO:0000256" key="2">
    <source>
        <dbReference type="ARBA" id="ARBA00022475"/>
    </source>
</evidence>
<evidence type="ECO:0000256" key="1">
    <source>
        <dbReference type="ARBA" id="ARBA00004651"/>
    </source>
</evidence>
<dbReference type="PANTHER" id="PTHR30619:SF1">
    <property type="entry name" value="RECOMBINATION PROTEIN 2"/>
    <property type="match status" value="1"/>
</dbReference>
<organism evidence="8 9">
    <name type="scientific">Uruburuella testudinis</name>
    <dbReference type="NCBI Taxonomy" id="1282863"/>
    <lineage>
        <taxon>Bacteria</taxon>
        <taxon>Pseudomonadati</taxon>
        <taxon>Pseudomonadota</taxon>
        <taxon>Betaproteobacteria</taxon>
        <taxon>Neisseriales</taxon>
        <taxon>Neisseriaceae</taxon>
        <taxon>Uruburuella</taxon>
    </lineage>
</organism>
<accession>A0ABY4DQM4</accession>
<name>A0ABY4DQM4_9NEIS</name>
<keyword evidence="2" id="KW-1003">Cell membrane</keyword>
<dbReference type="InterPro" id="IPR004797">
    <property type="entry name" value="Competence_ComEC/Rec2"/>
</dbReference>
<dbReference type="InterPro" id="IPR025405">
    <property type="entry name" value="DUF4131"/>
</dbReference>
<evidence type="ECO:0000256" key="6">
    <source>
        <dbReference type="SAM" id="Phobius"/>
    </source>
</evidence>
<dbReference type="Pfam" id="PF03772">
    <property type="entry name" value="Competence"/>
    <property type="match status" value="1"/>
</dbReference>
<dbReference type="SMART" id="SM00849">
    <property type="entry name" value="Lactamase_B"/>
    <property type="match status" value="1"/>
</dbReference>
<feature type="transmembrane region" description="Helical" evidence="6">
    <location>
        <begin position="276"/>
        <end position="295"/>
    </location>
</feature>
<feature type="transmembrane region" description="Helical" evidence="6">
    <location>
        <begin position="378"/>
        <end position="398"/>
    </location>
</feature>
<dbReference type="Proteomes" id="UP000829817">
    <property type="component" value="Chromosome"/>
</dbReference>
<feature type="transmembrane region" description="Helical" evidence="6">
    <location>
        <begin position="328"/>
        <end position="358"/>
    </location>
</feature>
<dbReference type="SUPFAM" id="SSF56281">
    <property type="entry name" value="Metallo-hydrolase/oxidoreductase"/>
    <property type="match status" value="1"/>
</dbReference>
<evidence type="ECO:0000259" key="7">
    <source>
        <dbReference type="SMART" id="SM00849"/>
    </source>
</evidence>
<comment type="subcellular location">
    <subcellularLocation>
        <location evidence="1">Cell membrane</location>
        <topology evidence="1">Multi-pass membrane protein</topology>
    </subcellularLocation>
</comment>
<dbReference type="InterPro" id="IPR036866">
    <property type="entry name" value="RibonucZ/Hydroxyglut_hydro"/>
</dbReference>
<dbReference type="InterPro" id="IPR035681">
    <property type="entry name" value="ComA-like_MBL"/>
</dbReference>
<evidence type="ECO:0000256" key="3">
    <source>
        <dbReference type="ARBA" id="ARBA00022692"/>
    </source>
</evidence>
<dbReference type="InterPro" id="IPR052159">
    <property type="entry name" value="Competence_DNA_uptake"/>
</dbReference>
<feature type="transmembrane region" description="Helical" evidence="6">
    <location>
        <begin position="455"/>
        <end position="476"/>
    </location>
</feature>
<dbReference type="NCBIfam" id="TIGR00361">
    <property type="entry name" value="ComEC_Rec2"/>
    <property type="match status" value="1"/>
</dbReference>
<dbReference type="Gene3D" id="3.60.15.10">
    <property type="entry name" value="Ribonuclease Z/Hydroxyacylglutathione hydrolase-like"/>
    <property type="match status" value="1"/>
</dbReference>
<dbReference type="Pfam" id="PF13567">
    <property type="entry name" value="DUF4131"/>
    <property type="match status" value="1"/>
</dbReference>
<feature type="transmembrane region" description="Helical" evidence="6">
    <location>
        <begin position="6"/>
        <end position="33"/>
    </location>
</feature>
<evidence type="ECO:0000313" key="9">
    <source>
        <dbReference type="Proteomes" id="UP000829817"/>
    </source>
</evidence>
<feature type="domain" description="Metallo-beta-lactamase" evidence="7">
    <location>
        <begin position="515"/>
        <end position="702"/>
    </location>
</feature>
<keyword evidence="4 6" id="KW-1133">Transmembrane helix</keyword>
<evidence type="ECO:0000313" key="8">
    <source>
        <dbReference type="EMBL" id="UOO81248.1"/>
    </source>
</evidence>
<gene>
    <name evidence="8" type="ORF">LVJ83_09775</name>
</gene>
<keyword evidence="3 6" id="KW-0812">Transmembrane</keyword>
<evidence type="ECO:0000256" key="5">
    <source>
        <dbReference type="ARBA" id="ARBA00023136"/>
    </source>
</evidence>
<protein>
    <submittedName>
        <fullName evidence="8">DNA internalization-related competence protein ComEC/Rec2</fullName>
    </submittedName>
</protein>
<keyword evidence="9" id="KW-1185">Reference proteome</keyword>
<dbReference type="RefSeq" id="WP_244784312.1">
    <property type="nucleotide sequence ID" value="NZ_CP091508.1"/>
</dbReference>
<keyword evidence="5 6" id="KW-0472">Membrane</keyword>
<evidence type="ECO:0000256" key="4">
    <source>
        <dbReference type="ARBA" id="ARBA00022989"/>
    </source>
</evidence>
<feature type="transmembrane region" description="Helical" evidence="6">
    <location>
        <begin position="241"/>
        <end position="261"/>
    </location>
</feature>